<reference evidence="2 3" key="1">
    <citation type="submission" date="2020-08" db="EMBL/GenBank/DDBJ databases">
        <title>Comparative genomics of Francisella species.</title>
        <authorList>
            <person name="Sahl J."/>
            <person name="Sjodin A."/>
            <person name="Wagner D."/>
            <person name="Forsman M."/>
        </authorList>
    </citation>
    <scope>NUCLEOTIDE SEQUENCE [LARGE SCALE GENOMIC DNA]</scope>
    <source>
        <strain evidence="2 3">F1093</strain>
    </source>
</reference>
<keyword evidence="1" id="KW-0812">Transmembrane</keyword>
<keyword evidence="1" id="KW-0472">Membrane</keyword>
<gene>
    <name evidence="2" type="ORF">IBE52_10100</name>
</gene>
<evidence type="ECO:0000313" key="2">
    <source>
        <dbReference type="EMBL" id="MBK2303266.1"/>
    </source>
</evidence>
<protein>
    <submittedName>
        <fullName evidence="2">Uncharacterized protein</fullName>
    </submittedName>
</protein>
<dbReference type="RefSeq" id="WP_200167665.1">
    <property type="nucleotide sequence ID" value="NZ_JACTSG010000007.1"/>
</dbReference>
<sequence length="162" mass="18554">MQTPFKDTEESVVVFLYNEASKKLDAQIEAKERLDKKFTLYLAFCLAYIAFVITALPSYKDAHAYILTTICIQLVYFTILLFANFKSHEYAIPGIFPNLVFTDEKFSNNLKSNISSLAKTLNIKINKNHKKHQTRAKCLDIILVTNYIVQIVPVLSILKTIL</sequence>
<keyword evidence="1" id="KW-1133">Transmembrane helix</keyword>
<organism evidence="2 3">
    <name type="scientific">Francisella philomiragia</name>
    <dbReference type="NCBI Taxonomy" id="28110"/>
    <lineage>
        <taxon>Bacteria</taxon>
        <taxon>Pseudomonadati</taxon>
        <taxon>Pseudomonadota</taxon>
        <taxon>Gammaproteobacteria</taxon>
        <taxon>Thiotrichales</taxon>
        <taxon>Francisellaceae</taxon>
        <taxon>Francisella</taxon>
    </lineage>
</organism>
<dbReference type="EMBL" id="JACTSG010000007">
    <property type="protein sequence ID" value="MBK2303266.1"/>
    <property type="molecule type" value="Genomic_DNA"/>
</dbReference>
<proteinExistence type="predicted"/>
<name>A0ABS1GEK0_9GAMM</name>
<comment type="caution">
    <text evidence="2">The sequence shown here is derived from an EMBL/GenBank/DDBJ whole genome shotgun (WGS) entry which is preliminary data.</text>
</comment>
<feature type="transmembrane region" description="Helical" evidence="1">
    <location>
        <begin position="38"/>
        <end position="56"/>
    </location>
</feature>
<evidence type="ECO:0000256" key="1">
    <source>
        <dbReference type="SAM" id="Phobius"/>
    </source>
</evidence>
<evidence type="ECO:0000313" key="3">
    <source>
        <dbReference type="Proteomes" id="UP000760407"/>
    </source>
</evidence>
<feature type="transmembrane region" description="Helical" evidence="1">
    <location>
        <begin position="62"/>
        <end position="83"/>
    </location>
</feature>
<accession>A0ABS1GEK0</accession>
<keyword evidence="3" id="KW-1185">Reference proteome</keyword>
<dbReference type="Proteomes" id="UP000760407">
    <property type="component" value="Unassembled WGS sequence"/>
</dbReference>
<feature type="transmembrane region" description="Helical" evidence="1">
    <location>
        <begin position="138"/>
        <end position="158"/>
    </location>
</feature>